<evidence type="ECO:0000256" key="7">
    <source>
        <dbReference type="ARBA" id="ARBA00022692"/>
    </source>
</evidence>
<evidence type="ECO:0000313" key="17">
    <source>
        <dbReference type="Proteomes" id="UP001185069"/>
    </source>
</evidence>
<evidence type="ECO:0000256" key="5">
    <source>
        <dbReference type="ARBA" id="ARBA00022553"/>
    </source>
</evidence>
<dbReference type="PROSITE" id="PS50109">
    <property type="entry name" value="HIS_KIN"/>
    <property type="match status" value="1"/>
</dbReference>
<dbReference type="InterPro" id="IPR014729">
    <property type="entry name" value="Rossmann-like_a/b/a_fold"/>
</dbReference>
<dbReference type="InterPro" id="IPR036890">
    <property type="entry name" value="HATPase_C_sf"/>
</dbReference>
<dbReference type="InterPro" id="IPR036097">
    <property type="entry name" value="HisK_dim/P_sf"/>
</dbReference>
<dbReference type="SUPFAM" id="SSF52402">
    <property type="entry name" value="Adenine nucleotide alpha hydrolases-like"/>
    <property type="match status" value="1"/>
</dbReference>
<organism evidence="16 17">
    <name type="scientific">Arthrobacter russicus</name>
    <dbReference type="NCBI Taxonomy" id="172040"/>
    <lineage>
        <taxon>Bacteria</taxon>
        <taxon>Bacillati</taxon>
        <taxon>Actinomycetota</taxon>
        <taxon>Actinomycetes</taxon>
        <taxon>Micrococcales</taxon>
        <taxon>Micrococcaceae</taxon>
        <taxon>Arthrobacter</taxon>
    </lineage>
</organism>
<dbReference type="InterPro" id="IPR005467">
    <property type="entry name" value="His_kinase_dom"/>
</dbReference>
<gene>
    <name evidence="16" type="ORF">JOE69_002580</name>
</gene>
<feature type="transmembrane region" description="Helical" evidence="14">
    <location>
        <begin position="377"/>
        <end position="399"/>
    </location>
</feature>
<dbReference type="PANTHER" id="PTHR45569">
    <property type="entry name" value="SENSOR PROTEIN KDPD"/>
    <property type="match status" value="1"/>
</dbReference>
<evidence type="ECO:0000256" key="10">
    <source>
        <dbReference type="ARBA" id="ARBA00022840"/>
    </source>
</evidence>
<dbReference type="InterPro" id="IPR027417">
    <property type="entry name" value="P-loop_NTPase"/>
</dbReference>
<keyword evidence="11 14" id="KW-1133">Transmembrane helix</keyword>
<dbReference type="Pfam" id="PF00512">
    <property type="entry name" value="HisKA"/>
    <property type="match status" value="1"/>
</dbReference>
<dbReference type="SMART" id="SM00387">
    <property type="entry name" value="HATPase_c"/>
    <property type="match status" value="1"/>
</dbReference>
<dbReference type="EMBL" id="JAVDQF010000001">
    <property type="protein sequence ID" value="MDR6270342.1"/>
    <property type="molecule type" value="Genomic_DNA"/>
</dbReference>
<dbReference type="InterPro" id="IPR003661">
    <property type="entry name" value="HisK_dim/P_dom"/>
</dbReference>
<dbReference type="CDD" id="cd00082">
    <property type="entry name" value="HisKA"/>
    <property type="match status" value="1"/>
</dbReference>
<dbReference type="Gene3D" id="3.40.50.300">
    <property type="entry name" value="P-loop containing nucleotide triphosphate hydrolases"/>
    <property type="match status" value="1"/>
</dbReference>
<keyword evidence="12" id="KW-0902">Two-component regulatory system</keyword>
<reference evidence="16 17" key="1">
    <citation type="submission" date="2023-07" db="EMBL/GenBank/DDBJ databases">
        <title>Sequencing the genomes of 1000 actinobacteria strains.</title>
        <authorList>
            <person name="Klenk H.-P."/>
        </authorList>
    </citation>
    <scope>NUCLEOTIDE SEQUENCE [LARGE SCALE GENOMIC DNA]</scope>
    <source>
        <strain evidence="16 17">DSM 14555</strain>
    </source>
</reference>
<dbReference type="Gene3D" id="1.20.120.620">
    <property type="entry name" value="Backbone structure of the membrane domain of e. Coli histidine kinase receptor kdpd"/>
    <property type="match status" value="1"/>
</dbReference>
<comment type="catalytic activity">
    <reaction evidence="1">
        <text>ATP + protein L-histidine = ADP + protein N-phospho-L-histidine.</text>
        <dbReference type="EC" id="2.7.13.3"/>
    </reaction>
</comment>
<feature type="transmembrane region" description="Helical" evidence="14">
    <location>
        <begin position="411"/>
        <end position="436"/>
    </location>
</feature>
<dbReference type="RefSeq" id="WP_309799353.1">
    <property type="nucleotide sequence ID" value="NZ_BAAAHY010000007.1"/>
</dbReference>
<keyword evidence="13 14" id="KW-0472">Membrane</keyword>
<evidence type="ECO:0000256" key="3">
    <source>
        <dbReference type="ARBA" id="ARBA00004236"/>
    </source>
</evidence>
<evidence type="ECO:0000256" key="13">
    <source>
        <dbReference type="ARBA" id="ARBA00023136"/>
    </source>
</evidence>
<dbReference type="EC" id="2.7.13.3" evidence="4"/>
<dbReference type="InterPro" id="IPR003852">
    <property type="entry name" value="Sig_transdc_His_kinase_KdpD_N"/>
</dbReference>
<evidence type="ECO:0000256" key="8">
    <source>
        <dbReference type="ARBA" id="ARBA00022741"/>
    </source>
</evidence>
<dbReference type="InterPro" id="IPR006016">
    <property type="entry name" value="UspA"/>
</dbReference>
<dbReference type="Gene3D" id="1.10.287.130">
    <property type="match status" value="1"/>
</dbReference>
<dbReference type="SUPFAM" id="SSF47384">
    <property type="entry name" value="Homodimeric domain of signal transducing histidine kinase"/>
    <property type="match status" value="1"/>
</dbReference>
<evidence type="ECO:0000313" key="16">
    <source>
        <dbReference type="EMBL" id="MDR6270342.1"/>
    </source>
</evidence>
<evidence type="ECO:0000259" key="15">
    <source>
        <dbReference type="PROSITE" id="PS50109"/>
    </source>
</evidence>
<proteinExistence type="predicted"/>
<dbReference type="InterPro" id="IPR004358">
    <property type="entry name" value="Sig_transdc_His_kin-like_C"/>
</dbReference>
<dbReference type="Pfam" id="PF02702">
    <property type="entry name" value="KdpD"/>
    <property type="match status" value="1"/>
</dbReference>
<dbReference type="Pfam" id="PF00582">
    <property type="entry name" value="Usp"/>
    <property type="match status" value="1"/>
</dbReference>
<dbReference type="InterPro" id="IPR052023">
    <property type="entry name" value="Histidine_kinase_KdpD"/>
</dbReference>
<dbReference type="CDD" id="cd00075">
    <property type="entry name" value="HATPase"/>
    <property type="match status" value="1"/>
</dbReference>
<dbReference type="Pfam" id="PF13493">
    <property type="entry name" value="DUF4118"/>
    <property type="match status" value="1"/>
</dbReference>
<keyword evidence="7 14" id="KW-0812">Transmembrane</keyword>
<sequence>MARGTLRILLGAAPGVGKTYTMLEEAHQKVAQGVDTVVALALHHGRKETASLLDGLEIIPPKRVEYRGSSFDEMDVEAVLRRAPQLALVDEYAHTVVGEGVARKRWQDVELLLAAGIDVISTLNIQHLASLGDVVSQITNTKQGETVPDDVVRRANQIELVDISPELLRQRLSAGHVYAADKVDAALANYFRMGNLSALRELALLWLADQVEDGLSAYRADNRIEASWPTRERVVVGLTGGAEGEVLIRRAARILARVSGGELLGVHVRAADGVLGESPREIEAQRQLLKDLGGSYHSVTGDDPAQALLQFARSANATQLVVGTSRRKWLARLLKGPGVGSKVVRGSGDIDVHMVSHPLGAKGIRFRRVGAPGRRRLILGFALAIFLPSLIEAVLATWVPDNFVTDTLLQLVGCVIVAVVGGLWPALFAAVFSSLLLNFFSAEPTLTFSIADPENLLSLVVFVLVSVVVAVVVDVATRRTREALRAGAEAATLSELARGAVAGEDSLQTFLDQVREAFRVDSVALLVDDSADSGGAEQTRWRLEAASGENPPLAPETADNSEEVEPGLVLALDGRVLDASDRRLLAAFGAHLVALRQRIQLNASRRENMRLAEGNTMRTSILRAVSHDLRTPLAAIKLSVSSLRQEEVHFAPDDEAELLASIESSADRLDALVGNLLDMSRISSDAVNPLLGPVRWSDAIDAALLGQPEGAVRLELPPNMPAVEADPGMLERVIANVVENALKYAPDSDLVLVGTVSGIPMIDGHPASELRIVDHGRGVAAEDVVAMFRPFQRLDDVPAGSGVGLGLAVAKGFTEAMGGVLSAEATPGGGLTMVVRLPLSAGRRAAPTGDIDPAHSQERGAL</sequence>
<dbReference type="PANTHER" id="PTHR45569:SF1">
    <property type="entry name" value="SENSOR PROTEIN KDPD"/>
    <property type="match status" value="1"/>
</dbReference>
<accession>A0ABU1JD35</accession>
<dbReference type="GO" id="GO:0004673">
    <property type="term" value="F:protein histidine kinase activity"/>
    <property type="evidence" value="ECO:0007669"/>
    <property type="project" value="UniProtKB-EC"/>
</dbReference>
<evidence type="ECO:0000256" key="12">
    <source>
        <dbReference type="ARBA" id="ARBA00023012"/>
    </source>
</evidence>
<keyword evidence="8" id="KW-0547">Nucleotide-binding</keyword>
<dbReference type="Gene3D" id="3.30.565.10">
    <property type="entry name" value="Histidine kinase-like ATPase, C-terminal domain"/>
    <property type="match status" value="1"/>
</dbReference>
<evidence type="ECO:0000256" key="2">
    <source>
        <dbReference type="ARBA" id="ARBA00004141"/>
    </source>
</evidence>
<evidence type="ECO:0000256" key="14">
    <source>
        <dbReference type="SAM" id="Phobius"/>
    </source>
</evidence>
<comment type="caution">
    <text evidence="16">The sequence shown here is derived from an EMBL/GenBank/DDBJ whole genome shotgun (WGS) entry which is preliminary data.</text>
</comment>
<feature type="domain" description="Histidine kinase" evidence="15">
    <location>
        <begin position="624"/>
        <end position="841"/>
    </location>
</feature>
<dbReference type="InterPro" id="IPR038318">
    <property type="entry name" value="KdpD_sf"/>
</dbReference>
<protein>
    <recommendedName>
        <fullName evidence="4">histidine kinase</fullName>
        <ecNumber evidence="4">2.7.13.3</ecNumber>
    </recommendedName>
</protein>
<dbReference type="InterPro" id="IPR025201">
    <property type="entry name" value="KdpD_TM"/>
</dbReference>
<evidence type="ECO:0000256" key="6">
    <source>
        <dbReference type="ARBA" id="ARBA00022679"/>
    </source>
</evidence>
<keyword evidence="17" id="KW-1185">Reference proteome</keyword>
<dbReference type="Gene3D" id="3.40.50.620">
    <property type="entry name" value="HUPs"/>
    <property type="match status" value="1"/>
</dbReference>
<dbReference type="SMART" id="SM00388">
    <property type="entry name" value="HisKA"/>
    <property type="match status" value="1"/>
</dbReference>
<dbReference type="Proteomes" id="UP001185069">
    <property type="component" value="Unassembled WGS sequence"/>
</dbReference>
<dbReference type="SUPFAM" id="SSF55874">
    <property type="entry name" value="ATPase domain of HSP90 chaperone/DNA topoisomerase II/histidine kinase"/>
    <property type="match status" value="1"/>
</dbReference>
<keyword evidence="10" id="KW-0067">ATP-binding</keyword>
<feature type="transmembrane region" description="Helical" evidence="14">
    <location>
        <begin position="456"/>
        <end position="476"/>
    </location>
</feature>
<comment type="subcellular location">
    <subcellularLocation>
        <location evidence="3">Cell membrane</location>
    </subcellularLocation>
    <subcellularLocation>
        <location evidence="2">Membrane</location>
        <topology evidence="2">Multi-pass membrane protein</topology>
    </subcellularLocation>
</comment>
<evidence type="ECO:0000256" key="11">
    <source>
        <dbReference type="ARBA" id="ARBA00022989"/>
    </source>
</evidence>
<dbReference type="Pfam" id="PF02518">
    <property type="entry name" value="HATPase_c"/>
    <property type="match status" value="1"/>
</dbReference>
<evidence type="ECO:0000256" key="9">
    <source>
        <dbReference type="ARBA" id="ARBA00022777"/>
    </source>
</evidence>
<keyword evidence="6 16" id="KW-0808">Transferase</keyword>
<evidence type="ECO:0000256" key="4">
    <source>
        <dbReference type="ARBA" id="ARBA00012438"/>
    </source>
</evidence>
<name>A0ABU1JD35_9MICC</name>
<dbReference type="InterPro" id="IPR003594">
    <property type="entry name" value="HATPase_dom"/>
</dbReference>
<dbReference type="PRINTS" id="PR00344">
    <property type="entry name" value="BCTRLSENSOR"/>
</dbReference>
<keyword evidence="9 16" id="KW-0418">Kinase</keyword>
<keyword evidence="5" id="KW-0597">Phosphoprotein</keyword>
<evidence type="ECO:0000256" key="1">
    <source>
        <dbReference type="ARBA" id="ARBA00000085"/>
    </source>
</evidence>